<feature type="domain" description="CRAL/TRIO N-terminal" evidence="1">
    <location>
        <begin position="62"/>
        <end position="87"/>
    </location>
</feature>
<dbReference type="EnsemblMetazoa" id="CPIJ013470-RA">
    <property type="protein sequence ID" value="CPIJ013470-PA"/>
    <property type="gene ID" value="CPIJ013470"/>
</dbReference>
<dbReference type="PRINTS" id="PR00180">
    <property type="entry name" value="CRETINALDHBP"/>
</dbReference>
<dbReference type="AlphaFoldDB" id="B0X428"/>
<dbReference type="HOGENOM" id="CLU_046597_2_1_1"/>
<evidence type="ECO:0000259" key="1">
    <source>
        <dbReference type="SMART" id="SM01100"/>
    </source>
</evidence>
<organism>
    <name type="scientific">Culex quinquefasciatus</name>
    <name type="common">Southern house mosquito</name>
    <name type="synonym">Culex pungens</name>
    <dbReference type="NCBI Taxonomy" id="7176"/>
    <lineage>
        <taxon>Eukaryota</taxon>
        <taxon>Metazoa</taxon>
        <taxon>Ecdysozoa</taxon>
        <taxon>Arthropoda</taxon>
        <taxon>Hexapoda</taxon>
        <taxon>Insecta</taxon>
        <taxon>Pterygota</taxon>
        <taxon>Neoptera</taxon>
        <taxon>Endopterygota</taxon>
        <taxon>Diptera</taxon>
        <taxon>Nematocera</taxon>
        <taxon>Culicoidea</taxon>
        <taxon>Culicidae</taxon>
        <taxon>Culicinae</taxon>
        <taxon>Culicini</taxon>
        <taxon>Culex</taxon>
        <taxon>Culex</taxon>
    </lineage>
</organism>
<protein>
    <recommendedName>
        <fullName evidence="1">CRAL/TRIO N-terminal domain-containing protein</fullName>
    </recommendedName>
</protein>
<dbReference type="PANTHER" id="PTHR10174">
    <property type="entry name" value="ALPHA-TOCOPHEROL TRANSFER PROTEIN-RELATED"/>
    <property type="match status" value="1"/>
</dbReference>
<dbReference type="InParanoid" id="B0X428"/>
<dbReference type="VEuPathDB" id="VectorBase:CQUJHB000703"/>
<dbReference type="VEuPathDB" id="VectorBase:CPIJ013470"/>
<evidence type="ECO:0000313" key="2">
    <source>
        <dbReference type="EMBL" id="EDS40105.1"/>
    </source>
</evidence>
<dbReference type="Proteomes" id="UP000002320">
    <property type="component" value="Unassembled WGS sequence"/>
</dbReference>
<reference evidence="3" key="2">
    <citation type="submission" date="2020-05" db="UniProtKB">
        <authorList>
            <consortium name="EnsemblMetazoa"/>
        </authorList>
    </citation>
    <scope>IDENTIFICATION</scope>
    <source>
        <strain evidence="3">JHB</strain>
    </source>
</reference>
<accession>B0X428</accession>
<dbReference type="Pfam" id="PF00650">
    <property type="entry name" value="CRAL_TRIO"/>
    <property type="match status" value="1"/>
</dbReference>
<gene>
    <name evidence="3" type="primary">6047324</name>
    <name evidence="2" type="ORF">CpipJ_CPIJ013470</name>
</gene>
<proteinExistence type="predicted"/>
<dbReference type="PANTHER" id="PTHR10174:SF166">
    <property type="entry name" value="LD40136P"/>
    <property type="match status" value="1"/>
</dbReference>
<dbReference type="OrthoDB" id="75724at2759"/>
<dbReference type="Gene3D" id="1.10.8.20">
    <property type="entry name" value="N-terminal domain of phosphatidylinositol transfer protein sec14p"/>
    <property type="match status" value="1"/>
</dbReference>
<dbReference type="GO" id="GO:1902936">
    <property type="term" value="F:phosphatidylinositol bisphosphate binding"/>
    <property type="evidence" value="ECO:0007669"/>
    <property type="project" value="TreeGrafter"/>
</dbReference>
<dbReference type="GO" id="GO:0016020">
    <property type="term" value="C:membrane"/>
    <property type="evidence" value="ECO:0007669"/>
    <property type="project" value="TreeGrafter"/>
</dbReference>
<dbReference type="Gene3D" id="3.40.525.10">
    <property type="entry name" value="CRAL-TRIO lipid binding domain"/>
    <property type="match status" value="1"/>
</dbReference>
<dbReference type="KEGG" id="cqu:CpipJ_CPIJ013470"/>
<dbReference type="InterPro" id="IPR011074">
    <property type="entry name" value="CRAL/TRIO_N_dom"/>
</dbReference>
<dbReference type="EMBL" id="DS232327">
    <property type="protein sequence ID" value="EDS40105.1"/>
    <property type="molecule type" value="Genomic_DNA"/>
</dbReference>
<dbReference type="InterPro" id="IPR001251">
    <property type="entry name" value="CRAL-TRIO_dom"/>
</dbReference>
<sequence>MSSLSVEKCPGRYEEYSFTLDKQYLKIAQENLQETVESREQSLAQMREWIAKHPYIRKCRTDSLFLLRFLRMRKFSVPRAQETIERYLAMRQTFPQWFQTLDPNEPDMAELLDDNQFQLLGRDSKGRTVVLIRLKNFNAEKFNSAHQARAMMLFLETIFDEEESQIGGYVAILDYADISMRLVAVWSLMDVKNFMNCVNHSLPVSIKEVHGVRLPKFAVVIAELALSCLSQKLKDRVNPSVDITVVVAALIPQERVVFHVDVHVVQRQDGIPFLTEQLPKGTIQLDGILRTSVLFRPKGLIEV</sequence>
<dbReference type="CDD" id="cd00170">
    <property type="entry name" value="SEC14"/>
    <property type="match status" value="1"/>
</dbReference>
<reference evidence="2" key="1">
    <citation type="submission" date="2007-03" db="EMBL/GenBank/DDBJ databases">
        <title>Annotation of Culex pipiens quinquefasciatus.</title>
        <authorList>
            <consortium name="The Broad Institute Genome Sequencing Platform"/>
            <person name="Atkinson P.W."/>
            <person name="Hemingway J."/>
            <person name="Christensen B.M."/>
            <person name="Higgs S."/>
            <person name="Kodira C."/>
            <person name="Hannick L."/>
            <person name="Megy K."/>
            <person name="O'Leary S."/>
            <person name="Pearson M."/>
            <person name="Haas B.J."/>
            <person name="Mauceli E."/>
            <person name="Wortman J.R."/>
            <person name="Lee N.H."/>
            <person name="Guigo R."/>
            <person name="Stanke M."/>
            <person name="Alvarado L."/>
            <person name="Amedeo P."/>
            <person name="Antoine C.H."/>
            <person name="Arensburger P."/>
            <person name="Bidwell S.L."/>
            <person name="Crawford M."/>
            <person name="Camaro F."/>
            <person name="Devon K."/>
            <person name="Engels R."/>
            <person name="Hammond M."/>
            <person name="Howarth C."/>
            <person name="Koehrsen M."/>
            <person name="Lawson D."/>
            <person name="Montgomery P."/>
            <person name="Nene V."/>
            <person name="Nusbaum C."/>
            <person name="Puiu D."/>
            <person name="Romero-Severson J."/>
            <person name="Severson D.W."/>
            <person name="Shumway M."/>
            <person name="Sisk P."/>
            <person name="Stolte C."/>
            <person name="Zeng Q."/>
            <person name="Eisenstadt E."/>
            <person name="Fraser-Liggett C."/>
            <person name="Strausberg R."/>
            <person name="Galagan J."/>
            <person name="Birren B."/>
            <person name="Collins F.H."/>
        </authorList>
    </citation>
    <scope>NUCLEOTIDE SEQUENCE [LARGE SCALE GENOMIC DNA]</scope>
    <source>
        <strain evidence="2">JHB</strain>
    </source>
</reference>
<evidence type="ECO:0000313" key="4">
    <source>
        <dbReference type="Proteomes" id="UP000002320"/>
    </source>
</evidence>
<dbReference type="InterPro" id="IPR036273">
    <property type="entry name" value="CRAL/TRIO_N_dom_sf"/>
</dbReference>
<keyword evidence="4" id="KW-1185">Reference proteome</keyword>
<dbReference type="eggNOG" id="KOG1471">
    <property type="taxonomic scope" value="Eukaryota"/>
</dbReference>
<dbReference type="OMA" id="PNEPDMA"/>
<dbReference type="SMART" id="SM01100">
    <property type="entry name" value="CRAL_TRIO_N"/>
    <property type="match status" value="1"/>
</dbReference>
<dbReference type="SUPFAM" id="SSF52087">
    <property type="entry name" value="CRAL/TRIO domain"/>
    <property type="match status" value="1"/>
</dbReference>
<name>B0X428_CULQU</name>
<dbReference type="SUPFAM" id="SSF46938">
    <property type="entry name" value="CRAL/TRIO N-terminal domain"/>
    <property type="match status" value="1"/>
</dbReference>
<evidence type="ECO:0000313" key="3">
    <source>
        <dbReference type="EnsemblMetazoa" id="CPIJ013470-PA"/>
    </source>
</evidence>
<dbReference type="InterPro" id="IPR036865">
    <property type="entry name" value="CRAL-TRIO_dom_sf"/>
</dbReference>